<dbReference type="PANTHER" id="PTHR46656:SF3">
    <property type="entry name" value="PUTATIVE-RELATED"/>
    <property type="match status" value="1"/>
</dbReference>
<reference evidence="4 5" key="2">
    <citation type="submission" date="2020-07" db="EMBL/GenBank/DDBJ databases">
        <title>Genome assembly of wild tea tree DASZ reveals pedigree and selection history of tea varieties.</title>
        <authorList>
            <person name="Zhang W."/>
        </authorList>
    </citation>
    <scope>NUCLEOTIDE SEQUENCE [LARGE SCALE GENOMIC DNA]</scope>
    <source>
        <strain evidence="5">cv. G240</strain>
        <tissue evidence="4">Leaf</tissue>
    </source>
</reference>
<gene>
    <name evidence="4" type="ORF">HYC85_000493</name>
</gene>
<organism evidence="4 5">
    <name type="scientific">Camellia sinensis</name>
    <name type="common">Tea plant</name>
    <name type="synonym">Thea sinensis</name>
    <dbReference type="NCBI Taxonomy" id="4442"/>
    <lineage>
        <taxon>Eukaryota</taxon>
        <taxon>Viridiplantae</taxon>
        <taxon>Streptophyta</taxon>
        <taxon>Embryophyta</taxon>
        <taxon>Tracheophyta</taxon>
        <taxon>Spermatophyta</taxon>
        <taxon>Magnoliopsida</taxon>
        <taxon>eudicotyledons</taxon>
        <taxon>Gunneridae</taxon>
        <taxon>Pentapetalae</taxon>
        <taxon>asterids</taxon>
        <taxon>Ericales</taxon>
        <taxon>Theaceae</taxon>
        <taxon>Camellia</taxon>
    </lineage>
</organism>
<dbReference type="Pfam" id="PF00534">
    <property type="entry name" value="Glycos_transf_1"/>
    <property type="match status" value="1"/>
</dbReference>
<dbReference type="PANTHER" id="PTHR46656">
    <property type="entry name" value="PUTATIVE-RELATED"/>
    <property type="match status" value="1"/>
</dbReference>
<proteinExistence type="predicted"/>
<feature type="domain" description="Glycosyl transferase family 1" evidence="3">
    <location>
        <begin position="735"/>
        <end position="842"/>
    </location>
</feature>
<evidence type="ECO:0000259" key="3">
    <source>
        <dbReference type="Pfam" id="PF00534"/>
    </source>
</evidence>
<keyword evidence="1" id="KW-0808">Transferase</keyword>
<keyword evidence="2" id="KW-0812">Transmembrane</keyword>
<reference evidence="5" key="1">
    <citation type="journal article" date="2020" name="Nat. Commun.">
        <title>Genome assembly of wild tea tree DASZ reveals pedigree and selection history of tea varieties.</title>
        <authorList>
            <person name="Zhang W."/>
            <person name="Zhang Y."/>
            <person name="Qiu H."/>
            <person name="Guo Y."/>
            <person name="Wan H."/>
            <person name="Zhang X."/>
            <person name="Scossa F."/>
            <person name="Alseekh S."/>
            <person name="Zhang Q."/>
            <person name="Wang P."/>
            <person name="Xu L."/>
            <person name="Schmidt M.H."/>
            <person name="Jia X."/>
            <person name="Li D."/>
            <person name="Zhu A."/>
            <person name="Guo F."/>
            <person name="Chen W."/>
            <person name="Ni D."/>
            <person name="Usadel B."/>
            <person name="Fernie A.R."/>
            <person name="Wen W."/>
        </authorList>
    </citation>
    <scope>NUCLEOTIDE SEQUENCE [LARGE SCALE GENOMIC DNA]</scope>
    <source>
        <strain evidence="5">cv. G240</strain>
    </source>
</reference>
<feature type="transmembrane region" description="Helical" evidence="2">
    <location>
        <begin position="31"/>
        <end position="50"/>
    </location>
</feature>
<keyword evidence="5" id="KW-1185">Reference proteome</keyword>
<dbReference type="InterPro" id="IPR001296">
    <property type="entry name" value="Glyco_trans_1"/>
</dbReference>
<comment type="caution">
    <text evidence="4">The sequence shown here is derived from an EMBL/GenBank/DDBJ whole genome shotgun (WGS) entry which is preliminary data.</text>
</comment>
<dbReference type="SUPFAM" id="SSF53756">
    <property type="entry name" value="UDP-Glycosyltransferase/glycogen phosphorylase"/>
    <property type="match status" value="2"/>
</dbReference>
<accession>A0A7J7I4I0</accession>
<dbReference type="Pfam" id="PF13692">
    <property type="entry name" value="Glyco_trans_1_4"/>
    <property type="match status" value="1"/>
</dbReference>
<protein>
    <recommendedName>
        <fullName evidence="3">Glycosyl transferase family 1 domain-containing protein</fullName>
    </recommendedName>
</protein>
<evidence type="ECO:0000256" key="2">
    <source>
        <dbReference type="SAM" id="Phobius"/>
    </source>
</evidence>
<keyword evidence="2" id="KW-1133">Transmembrane helix</keyword>
<keyword evidence="1" id="KW-0328">Glycosyltransferase</keyword>
<evidence type="ECO:0000313" key="5">
    <source>
        <dbReference type="Proteomes" id="UP000593564"/>
    </source>
</evidence>
<evidence type="ECO:0000256" key="1">
    <source>
        <dbReference type="ARBA" id="ARBA00022676"/>
    </source>
</evidence>
<keyword evidence="2" id="KW-0472">Membrane</keyword>
<dbReference type="AlphaFoldDB" id="A0A7J7I4I0"/>
<sequence>MKVVCFVMKNQEPHHSPQPTQTRPLFFKFSCFYLLSILVLLLAILFSFTYTDYYKIQFLNATLSPESSHFHKLLGFLHSNPTTKQNPQPNPISKPPYCVLWMAPFLSGGGYSSEAWSYILALHENKKNPSFRMSIHQHGDLEILEFWEGLPREMKKLALELYQTECEMDDNTIVICHSEPGAWYPPLFQTLPCPPTGYENYRFIIGRTMFETDRLNTEHVRRCNQMDSVWVPTEFHVSTFIQSGVDSSKVVKIVQPVDVNFFDPVKYKPLDLASIGTLALGSTPLNSNPDNKFVFLSIFKWEYRKGWDVLLQAYLKEFSNVDGVALYLLTNPYHSDRDFCNKIVEFVEGSDLVKPVDGWAPIYVIDAHIPHVDLPRLYNAADAFVLPSRGEGWGRPIVEAMAMSLPVITTNWSGPTEYITEENSYPLSVDVLSEVSEGPFRGHKWAEPSVDKLQVLIRHVMSDCEEAKARGRRAREDMISRFSPEILYMKTRKSPSFRMSIHQHGDLEILEFWEGLPQEMKKLALELYQTECEMDDNTIVICHSEPGAWYPPLFQTLPCPPTGYENYRFIIGRTMFETDRLNPEHVRRCNQMDSVWVPTEFHVSTFIQSGVDSSKVVKIVQPVDVNFFDPVKYKPLDLASIGTLALGSTPLNSNPDNKFVFLSIFKWEYRKGWDVLLQAYLKEFSNVDGVALYLLTNPYHSDRDFCNKIVEFVEGSDLVKPVDGWAPIYVIDAHIPHVDLPRLYNAADAFVLPSRGEGWGRPIVEAMAMSLPVITTNWSGPTEYITEENSYPLSVDVLSEVSEGPFRGHKWAEPSVDKLQVLIRHVMSDREEAKARGRRAREDMISRFSPEIVAEIVTDRIHHILNKTA</sequence>
<dbReference type="EMBL" id="JACBKZ010000001">
    <property type="protein sequence ID" value="KAF5959284.1"/>
    <property type="molecule type" value="Genomic_DNA"/>
</dbReference>
<dbReference type="Gene3D" id="3.40.50.2000">
    <property type="entry name" value="Glycogen Phosphorylase B"/>
    <property type="match status" value="2"/>
</dbReference>
<dbReference type="Proteomes" id="UP000593564">
    <property type="component" value="Unassembled WGS sequence"/>
</dbReference>
<evidence type="ECO:0000313" key="4">
    <source>
        <dbReference type="EMBL" id="KAF5959284.1"/>
    </source>
</evidence>
<name>A0A7J7I4I0_CAMSI</name>
<dbReference type="GO" id="GO:0016757">
    <property type="term" value="F:glycosyltransferase activity"/>
    <property type="evidence" value="ECO:0007669"/>
    <property type="project" value="UniProtKB-KW"/>
</dbReference>